<evidence type="ECO:0000313" key="2">
    <source>
        <dbReference type="Proteomes" id="UP001233999"/>
    </source>
</evidence>
<dbReference type="EMBL" id="JASPKZ010001214">
    <property type="protein sequence ID" value="KAJ9598494.1"/>
    <property type="molecule type" value="Genomic_DNA"/>
</dbReference>
<feature type="non-terminal residue" evidence="1">
    <location>
        <position position="1"/>
    </location>
</feature>
<protein>
    <submittedName>
        <fullName evidence="1">Uncharacterized protein</fullName>
    </submittedName>
</protein>
<reference evidence="1" key="2">
    <citation type="submission" date="2023-05" db="EMBL/GenBank/DDBJ databases">
        <authorList>
            <person name="Fouks B."/>
        </authorList>
    </citation>
    <scope>NUCLEOTIDE SEQUENCE</scope>
    <source>
        <strain evidence="1">Stay&amp;Tobe</strain>
        <tissue evidence="1">Testes</tissue>
    </source>
</reference>
<comment type="caution">
    <text evidence="1">The sequence shown here is derived from an EMBL/GenBank/DDBJ whole genome shotgun (WGS) entry which is preliminary data.</text>
</comment>
<evidence type="ECO:0000313" key="1">
    <source>
        <dbReference type="EMBL" id="KAJ9598494.1"/>
    </source>
</evidence>
<proteinExistence type="predicted"/>
<dbReference type="Proteomes" id="UP001233999">
    <property type="component" value="Unassembled WGS sequence"/>
</dbReference>
<name>A0AAD8AG15_DIPPU</name>
<organism evidence="1 2">
    <name type="scientific">Diploptera punctata</name>
    <name type="common">Pacific beetle cockroach</name>
    <dbReference type="NCBI Taxonomy" id="6984"/>
    <lineage>
        <taxon>Eukaryota</taxon>
        <taxon>Metazoa</taxon>
        <taxon>Ecdysozoa</taxon>
        <taxon>Arthropoda</taxon>
        <taxon>Hexapoda</taxon>
        <taxon>Insecta</taxon>
        <taxon>Pterygota</taxon>
        <taxon>Neoptera</taxon>
        <taxon>Polyneoptera</taxon>
        <taxon>Dictyoptera</taxon>
        <taxon>Blattodea</taxon>
        <taxon>Blaberoidea</taxon>
        <taxon>Blaberidae</taxon>
        <taxon>Diplopterinae</taxon>
        <taxon>Diploptera</taxon>
    </lineage>
</organism>
<sequence>MSGVTRCIINQSLRQLRVHVQAACWTGGRSSSIMNRVEVTLNVKMLQQFYAAKPSKFDPRYTSITAIGY</sequence>
<accession>A0AAD8AG15</accession>
<reference evidence="1" key="1">
    <citation type="journal article" date="2023" name="IScience">
        <title>Live-bearing cockroach genome reveals convergent evolutionary mechanisms linked to viviparity in insects and beyond.</title>
        <authorList>
            <person name="Fouks B."/>
            <person name="Harrison M.C."/>
            <person name="Mikhailova A.A."/>
            <person name="Marchal E."/>
            <person name="English S."/>
            <person name="Carruthers M."/>
            <person name="Jennings E.C."/>
            <person name="Chiamaka E.L."/>
            <person name="Frigard R.A."/>
            <person name="Pippel M."/>
            <person name="Attardo G.M."/>
            <person name="Benoit J.B."/>
            <person name="Bornberg-Bauer E."/>
            <person name="Tobe S.S."/>
        </authorList>
    </citation>
    <scope>NUCLEOTIDE SEQUENCE</scope>
    <source>
        <strain evidence="1">Stay&amp;Tobe</strain>
    </source>
</reference>
<gene>
    <name evidence="1" type="ORF">L9F63_010814</name>
</gene>
<dbReference type="AlphaFoldDB" id="A0AAD8AG15"/>
<keyword evidence="2" id="KW-1185">Reference proteome</keyword>